<dbReference type="InterPro" id="IPR048846">
    <property type="entry name" value="PaaX-like_central"/>
</dbReference>
<feature type="domain" description="Transcriptional repressor PaaX-like central Cas2-like" evidence="1">
    <location>
        <begin position="109"/>
        <end position="171"/>
    </location>
</feature>
<comment type="caution">
    <text evidence="2">The sequence shown here is derived from an EMBL/GenBank/DDBJ whole genome shotgun (WGS) entry which is preliminary data.</text>
</comment>
<evidence type="ECO:0000313" key="2">
    <source>
        <dbReference type="EMBL" id="PJA45112.1"/>
    </source>
</evidence>
<dbReference type="AlphaFoldDB" id="A0A2M7XB85"/>
<gene>
    <name evidence="2" type="ORF">CO174_04725</name>
</gene>
<evidence type="ECO:0000313" key="3">
    <source>
        <dbReference type="Proteomes" id="UP000229385"/>
    </source>
</evidence>
<name>A0A2M7XB85_9BACT</name>
<protein>
    <recommendedName>
        <fullName evidence="1">Transcriptional repressor PaaX-like central Cas2-like domain-containing protein</fullName>
    </recommendedName>
</protein>
<sequence>MPDKKKKSIVGEVMGSLLDGGGMLFDWASNPYAFRREMRGGMSSEEWDAIFRKNKEARALKQMQHKGWVQNHQEGEQVIYLLSKDAIIEGVKHKVRTNTQQLPGGYETVIIFDFPEAAKSARTTFRRFLKSSGFEQKQLSVWTTKSNVTSEIHQLIKLLGIEKWASVLLAQTIC</sequence>
<reference evidence="3" key="1">
    <citation type="submission" date="2017-09" db="EMBL/GenBank/DDBJ databases">
        <title>Depth-based differentiation of microbial function through sediment-hosted aquifers and enrichment of novel symbionts in the deep terrestrial subsurface.</title>
        <authorList>
            <person name="Probst A.J."/>
            <person name="Ladd B."/>
            <person name="Jarett J.K."/>
            <person name="Geller-Mcgrath D.E."/>
            <person name="Sieber C.M.K."/>
            <person name="Emerson J.B."/>
            <person name="Anantharaman K."/>
            <person name="Thomas B.C."/>
            <person name="Malmstrom R."/>
            <person name="Stieglmeier M."/>
            <person name="Klingl A."/>
            <person name="Woyke T."/>
            <person name="Ryan C.M."/>
            <person name="Banfield J.F."/>
        </authorList>
    </citation>
    <scope>NUCLEOTIDE SEQUENCE [LARGE SCALE GENOMIC DNA]</scope>
</reference>
<accession>A0A2M7XB85</accession>
<proteinExistence type="predicted"/>
<dbReference type="Pfam" id="PF20803">
    <property type="entry name" value="PaaX_M"/>
    <property type="match status" value="1"/>
</dbReference>
<organism evidence="2 3">
    <name type="scientific">Candidatus Uhrbacteria bacterium CG_4_9_14_3_um_filter_50_9</name>
    <dbReference type="NCBI Taxonomy" id="1975035"/>
    <lineage>
        <taxon>Bacteria</taxon>
        <taxon>Candidatus Uhriibacteriota</taxon>
    </lineage>
</organism>
<dbReference type="Proteomes" id="UP000229385">
    <property type="component" value="Unassembled WGS sequence"/>
</dbReference>
<evidence type="ECO:0000259" key="1">
    <source>
        <dbReference type="Pfam" id="PF20803"/>
    </source>
</evidence>
<dbReference type="EMBL" id="PFWU01000049">
    <property type="protein sequence ID" value="PJA45112.1"/>
    <property type="molecule type" value="Genomic_DNA"/>
</dbReference>